<dbReference type="HOGENOM" id="CLU_2275036_0_0_6"/>
<dbReference type="STRING" id="1245471.PCA10_18510"/>
<accession>S6API4</accession>
<evidence type="ECO:0000313" key="4">
    <source>
        <dbReference type="Proteomes" id="UP000015503"/>
    </source>
</evidence>
<feature type="compositionally biased region" description="Basic and acidic residues" evidence="1">
    <location>
        <begin position="62"/>
        <end position="78"/>
    </location>
</feature>
<keyword evidence="2" id="KW-0732">Signal</keyword>
<keyword evidence="4" id="KW-1185">Reference proteome</keyword>
<name>S6API4_METRE</name>
<dbReference type="Proteomes" id="UP000015503">
    <property type="component" value="Chromosome"/>
</dbReference>
<dbReference type="RefSeq" id="WP_016491783.1">
    <property type="nucleotide sequence ID" value="NC_021499.1"/>
</dbReference>
<feature type="chain" id="PRO_5004546225" evidence="2">
    <location>
        <begin position="22"/>
        <end position="102"/>
    </location>
</feature>
<dbReference type="EMBL" id="AP013068">
    <property type="protein sequence ID" value="BAN47583.1"/>
    <property type="molecule type" value="Genomic_DNA"/>
</dbReference>
<sequence length="102" mass="10942">MKRTHPPLLLALALIAGSAVAQNPPLLRAPLQAPAGTPGIQPNPIMVPRANPVPQGSPQLMRRPDQEQRLRESLEQRDAPIPVLDQQLQRNTKGLGTGTGNP</sequence>
<dbReference type="OrthoDB" id="6905077at2"/>
<dbReference type="PATRIC" id="fig|1245471.3.peg.1875"/>
<proteinExistence type="predicted"/>
<evidence type="ECO:0000313" key="3">
    <source>
        <dbReference type="EMBL" id="BAN47583.1"/>
    </source>
</evidence>
<gene>
    <name evidence="3" type="ORF">PCA10_18510</name>
</gene>
<reference evidence="3 4" key="1">
    <citation type="journal article" date="2013" name="Genome Announc.">
        <title>Complete Genome Sequence of the Carbazole Degrader Pseudomonas resinovorans Strain CA10 (NBRC 106553).</title>
        <authorList>
            <person name="Shintani M."/>
            <person name="Hosoyama A."/>
            <person name="Ohji S."/>
            <person name="Tsuchikane K."/>
            <person name="Takarada H."/>
            <person name="Yamazoe A."/>
            <person name="Fujita N."/>
            <person name="Nojiri H."/>
        </authorList>
    </citation>
    <scope>NUCLEOTIDE SEQUENCE [LARGE SCALE GENOMIC DNA]</scope>
    <source>
        <strain evidence="3 4">NBRC 106553</strain>
    </source>
</reference>
<dbReference type="KEGG" id="pre:PCA10_18510"/>
<dbReference type="AlphaFoldDB" id="S6API4"/>
<organism evidence="3 4">
    <name type="scientific">Metapseudomonas resinovorans NBRC 106553</name>
    <dbReference type="NCBI Taxonomy" id="1245471"/>
    <lineage>
        <taxon>Bacteria</taxon>
        <taxon>Pseudomonadati</taxon>
        <taxon>Pseudomonadota</taxon>
        <taxon>Gammaproteobacteria</taxon>
        <taxon>Pseudomonadales</taxon>
        <taxon>Pseudomonadaceae</taxon>
        <taxon>Metapseudomonas</taxon>
    </lineage>
</organism>
<feature type="signal peptide" evidence="2">
    <location>
        <begin position="1"/>
        <end position="21"/>
    </location>
</feature>
<feature type="region of interest" description="Disordered" evidence="1">
    <location>
        <begin position="31"/>
        <end position="102"/>
    </location>
</feature>
<evidence type="ECO:0000256" key="2">
    <source>
        <dbReference type="SAM" id="SignalP"/>
    </source>
</evidence>
<dbReference type="eggNOG" id="ENOG5031HI6">
    <property type="taxonomic scope" value="Bacteria"/>
</dbReference>
<protein>
    <submittedName>
        <fullName evidence="3">Uncharacterized protein</fullName>
    </submittedName>
</protein>
<evidence type="ECO:0000256" key="1">
    <source>
        <dbReference type="SAM" id="MobiDB-lite"/>
    </source>
</evidence>